<proteinExistence type="inferred from homology"/>
<dbReference type="InterPro" id="IPR023997">
    <property type="entry name" value="TonB-dep_OMP_SusC/RagA_CS"/>
</dbReference>
<dbReference type="InterPro" id="IPR023996">
    <property type="entry name" value="TonB-dep_OMP_SusC/RagA"/>
</dbReference>
<dbReference type="Proteomes" id="UP000284243">
    <property type="component" value="Unassembled WGS sequence"/>
</dbReference>
<keyword evidence="1" id="KW-0472">Membrane</keyword>
<dbReference type="Pfam" id="PF13715">
    <property type="entry name" value="CarbopepD_reg_2"/>
    <property type="match status" value="1"/>
</dbReference>
<comment type="similarity">
    <text evidence="1">Belongs to the TonB-dependent receptor family.</text>
</comment>
<evidence type="ECO:0000259" key="3">
    <source>
        <dbReference type="Pfam" id="PF07715"/>
    </source>
</evidence>
<sequence length="1037" mass="115777">MKKMLKVNMLRLLLGMSTLVFFGISGSFTAYAGDTPAAPQQHKRVVKGRVTDKKTGEPIVGATVWFKESTSGTATDAAGNYSLNRPQGNAILSVSFIGYKSQEVVLGKEDVINFQLEETSEMIEEAVVVGYGSQRKESVIGAITTVGVAELKQPTGQISNSLAGRLAGVVAVQRSGEPGQSSEFWIRGISTFGANKDPLILVDGVERSLDLLDPEDIESFSILKDATATAVYGVRGANGVIIVNTRRGKEGRPDINVKAQVGILTPTKVPKMANSATWAEMYNVARTSHDKAPLYTPEEIQKYKDHSDPYLYPDIDWLDALMKNHTTQQRVNLNVTGGGSIARYYISGAFFNENGLFISDPEHEWDSRINYKRYNFTSNVDVNLHPTTILKLNIGGSMETKHQPYNSISSIFNDAMNTSPNVMPLFYPDRDEDGAVRYAEYGESVPNPYNTLTQAGYNDNWWTKINAMIALEQDFSKLVTEGLKAEIKFSFDANSWNQILRGGSPHTWYARMRDDDNNLVYEEKSLGSNTLSYTSYANGERALYLEGRINYDRLFGKHRVGALFLYNQRNYQVAAGSSIDALPYRDQGLAGRVTYSYDDRYFIEGNFGYNGSENFASGNRFGFFPAGAIGWIVSNEKFMGGVTHIIDMLKLKASIGQSGNDEIGGGRRFVYLPTIVGAYGTYWGTSHTYTGGTAVGEYANEDVSWEVSTKTNVGFELSLFNALRLQADYFYERRKGIFVQRQSLPDYVGVSTMPWSNVGKMQNQGIDATLEFDKSFGEFFLSARGTFTYARNKQIDNDQPDYIDKYRNRNGQKYGQQFGLIALGLFKDETEIANSPSQFGTSYLKPGDIKYKDINGDGVIDDADEVPIGYSDVPEIVYGMGVSMNYKGFDLSLFFQGVARTTFFLGDAYFPFNYPNIGRTGFLDDLKDKYFDPAKQNFDAEIPLLYDEGWHGSNYKNSTWWQRSGAFLRLKTAELGYTLPKSVTQKLRLKTVRFFVSGTNLLTFAKDVKLWDPEINSTDGRGYPLMRTANFGVNINF</sequence>
<dbReference type="InterPro" id="IPR037066">
    <property type="entry name" value="Plug_dom_sf"/>
</dbReference>
<accession>A0A412TXD4</accession>
<comment type="caution">
    <text evidence="4">The sequence shown here is derived from an EMBL/GenBank/DDBJ whole genome shotgun (WGS) entry which is preliminary data.</text>
</comment>
<dbReference type="GO" id="GO:0009279">
    <property type="term" value="C:cell outer membrane"/>
    <property type="evidence" value="ECO:0007669"/>
    <property type="project" value="UniProtKB-SubCell"/>
</dbReference>
<reference evidence="4 5" key="1">
    <citation type="submission" date="2018-08" db="EMBL/GenBank/DDBJ databases">
        <title>A genome reference for cultivated species of the human gut microbiota.</title>
        <authorList>
            <person name="Zou Y."/>
            <person name="Xue W."/>
            <person name="Luo G."/>
        </authorList>
    </citation>
    <scope>NUCLEOTIDE SEQUENCE [LARGE SCALE GENOMIC DNA]</scope>
    <source>
        <strain evidence="4 5">AF16-14</strain>
    </source>
</reference>
<keyword evidence="1" id="KW-1134">Transmembrane beta strand</keyword>
<dbReference type="EMBL" id="QRYC01000002">
    <property type="protein sequence ID" value="RGU58516.1"/>
    <property type="molecule type" value="Genomic_DNA"/>
</dbReference>
<keyword evidence="2" id="KW-0732">Signal</keyword>
<keyword evidence="4" id="KW-0675">Receptor</keyword>
<protein>
    <submittedName>
        <fullName evidence="4">TonB-dependent receptor</fullName>
    </submittedName>
</protein>
<dbReference type="NCBIfam" id="TIGR04056">
    <property type="entry name" value="OMP_RagA_SusC"/>
    <property type="match status" value="1"/>
</dbReference>
<dbReference type="SUPFAM" id="SSF49464">
    <property type="entry name" value="Carboxypeptidase regulatory domain-like"/>
    <property type="match status" value="1"/>
</dbReference>
<evidence type="ECO:0000256" key="2">
    <source>
        <dbReference type="SAM" id="SignalP"/>
    </source>
</evidence>
<dbReference type="Gene3D" id="2.170.130.10">
    <property type="entry name" value="TonB-dependent receptor, plug domain"/>
    <property type="match status" value="1"/>
</dbReference>
<dbReference type="InterPro" id="IPR008969">
    <property type="entry name" value="CarboxyPept-like_regulatory"/>
</dbReference>
<keyword evidence="1" id="KW-0998">Cell outer membrane</keyword>
<dbReference type="RefSeq" id="WP_118159941.1">
    <property type="nucleotide sequence ID" value="NZ_QRYC01000002.1"/>
</dbReference>
<feature type="signal peptide" evidence="2">
    <location>
        <begin position="1"/>
        <end position="32"/>
    </location>
</feature>
<dbReference type="NCBIfam" id="TIGR04057">
    <property type="entry name" value="SusC_RagA_signa"/>
    <property type="match status" value="1"/>
</dbReference>
<organism evidence="4 5">
    <name type="scientific">Odoribacter splanchnicus</name>
    <dbReference type="NCBI Taxonomy" id="28118"/>
    <lineage>
        <taxon>Bacteria</taxon>
        <taxon>Pseudomonadati</taxon>
        <taxon>Bacteroidota</taxon>
        <taxon>Bacteroidia</taxon>
        <taxon>Bacteroidales</taxon>
        <taxon>Odoribacteraceae</taxon>
        <taxon>Odoribacter</taxon>
    </lineage>
</organism>
<name>A0A412TXD4_9BACT</name>
<evidence type="ECO:0000313" key="4">
    <source>
        <dbReference type="EMBL" id="RGU58516.1"/>
    </source>
</evidence>
<comment type="subcellular location">
    <subcellularLocation>
        <location evidence="1">Cell outer membrane</location>
        <topology evidence="1">Multi-pass membrane protein</topology>
    </subcellularLocation>
</comment>
<feature type="domain" description="TonB-dependent receptor plug" evidence="3">
    <location>
        <begin position="136"/>
        <end position="240"/>
    </location>
</feature>
<evidence type="ECO:0000256" key="1">
    <source>
        <dbReference type="PROSITE-ProRule" id="PRU01360"/>
    </source>
</evidence>
<keyword evidence="1" id="KW-0813">Transport</keyword>
<dbReference type="FunFam" id="2.170.130.10:FF:000003">
    <property type="entry name" value="SusC/RagA family TonB-linked outer membrane protein"/>
    <property type="match status" value="1"/>
</dbReference>
<evidence type="ECO:0000313" key="5">
    <source>
        <dbReference type="Proteomes" id="UP000284243"/>
    </source>
</evidence>
<dbReference type="InterPro" id="IPR012910">
    <property type="entry name" value="Plug_dom"/>
</dbReference>
<dbReference type="SUPFAM" id="SSF56935">
    <property type="entry name" value="Porins"/>
    <property type="match status" value="1"/>
</dbReference>
<dbReference type="AlphaFoldDB" id="A0A412TXD4"/>
<dbReference type="Pfam" id="PF07715">
    <property type="entry name" value="Plug"/>
    <property type="match status" value="1"/>
</dbReference>
<keyword evidence="1" id="KW-0812">Transmembrane</keyword>
<feature type="chain" id="PRO_5019341567" evidence="2">
    <location>
        <begin position="33"/>
        <end position="1037"/>
    </location>
</feature>
<dbReference type="InterPro" id="IPR039426">
    <property type="entry name" value="TonB-dep_rcpt-like"/>
</dbReference>
<gene>
    <name evidence="4" type="ORF">DWW57_02035</name>
</gene>
<dbReference type="Gene3D" id="2.60.40.1120">
    <property type="entry name" value="Carboxypeptidase-like, regulatory domain"/>
    <property type="match status" value="1"/>
</dbReference>
<dbReference type="PROSITE" id="PS52016">
    <property type="entry name" value="TONB_DEPENDENT_REC_3"/>
    <property type="match status" value="1"/>
</dbReference>